<evidence type="ECO:0000313" key="2">
    <source>
        <dbReference type="EMBL" id="ACF87240.1"/>
    </source>
</evidence>
<sequence length="64" mass="7908">MYQCTVVHQCIILLLLFTFLIGLRTTKFHFFSLLHLCMFTFQFESWTTYFNNFRLSFRTSMFFK</sequence>
<organism evidence="2">
    <name type="scientific">Zea mays</name>
    <name type="common">Maize</name>
    <dbReference type="NCBI Taxonomy" id="4577"/>
    <lineage>
        <taxon>Eukaryota</taxon>
        <taxon>Viridiplantae</taxon>
        <taxon>Streptophyta</taxon>
        <taxon>Embryophyta</taxon>
        <taxon>Tracheophyta</taxon>
        <taxon>Spermatophyta</taxon>
        <taxon>Magnoliopsida</taxon>
        <taxon>Liliopsida</taxon>
        <taxon>Poales</taxon>
        <taxon>Poaceae</taxon>
        <taxon>PACMAD clade</taxon>
        <taxon>Panicoideae</taxon>
        <taxon>Andropogonodae</taxon>
        <taxon>Andropogoneae</taxon>
        <taxon>Tripsacinae</taxon>
        <taxon>Zea</taxon>
    </lineage>
</organism>
<keyword evidence="1" id="KW-0472">Membrane</keyword>
<reference evidence="2" key="1">
    <citation type="journal article" date="2009" name="PLoS Genet.">
        <title>Sequencing, mapping, and analysis of 27,455 maize full-length cDNAs.</title>
        <authorList>
            <person name="Soderlund C."/>
            <person name="Descour A."/>
            <person name="Kudrna D."/>
            <person name="Bomhoff M."/>
            <person name="Boyd L."/>
            <person name="Currie J."/>
            <person name="Angelova A."/>
            <person name="Collura K."/>
            <person name="Wissotski M."/>
            <person name="Ashley E."/>
            <person name="Morrow D."/>
            <person name="Fernandes J."/>
            <person name="Walbot V."/>
            <person name="Yu Y."/>
        </authorList>
    </citation>
    <scope>NUCLEOTIDE SEQUENCE</scope>
    <source>
        <strain evidence="2">B73</strain>
    </source>
</reference>
<proteinExistence type="evidence at transcript level"/>
<feature type="transmembrane region" description="Helical" evidence="1">
    <location>
        <begin position="6"/>
        <end position="23"/>
    </location>
</feature>
<dbReference type="EMBL" id="BT042235">
    <property type="protein sequence ID" value="ACF87240.1"/>
    <property type="molecule type" value="mRNA"/>
</dbReference>
<feature type="transmembrane region" description="Helical" evidence="1">
    <location>
        <begin position="30"/>
        <end position="49"/>
    </location>
</feature>
<name>B4FYP7_MAIZE</name>
<protein>
    <submittedName>
        <fullName evidence="2">Uncharacterized protein</fullName>
    </submittedName>
</protein>
<keyword evidence="1" id="KW-0812">Transmembrane</keyword>
<evidence type="ECO:0000256" key="1">
    <source>
        <dbReference type="SAM" id="Phobius"/>
    </source>
</evidence>
<accession>B4FYP7</accession>
<keyword evidence="1" id="KW-1133">Transmembrane helix</keyword>
<dbReference type="AlphaFoldDB" id="B4FYP7"/>